<evidence type="ECO:0000313" key="3">
    <source>
        <dbReference type="Proteomes" id="UP000027604"/>
    </source>
</evidence>
<dbReference type="AlphaFoldDB" id="W0VE48"/>
<protein>
    <submittedName>
        <fullName evidence="2">Uncharacterized protein</fullName>
    </submittedName>
</protein>
<keyword evidence="3" id="KW-1185">Reference proteome</keyword>
<evidence type="ECO:0000256" key="1">
    <source>
        <dbReference type="SAM" id="MobiDB-lite"/>
    </source>
</evidence>
<reference evidence="2 3" key="1">
    <citation type="journal article" date="2015" name="Genome Announc.">
        <title>Genome Sequence of Mushroom Soft-Rot Pathogen Janthinobacterium agaricidamnosum.</title>
        <authorList>
            <person name="Graupner K."/>
            <person name="Lackner G."/>
            <person name="Hertweck C."/>
        </authorList>
    </citation>
    <scope>NUCLEOTIDE SEQUENCE [LARGE SCALE GENOMIC DNA]</scope>
    <source>
        <strain evidence="3">NBRC 102515 / DSM 9628</strain>
    </source>
</reference>
<dbReference type="EMBL" id="HG322949">
    <property type="protein sequence ID" value="CDG85940.1"/>
    <property type="molecule type" value="Genomic_DNA"/>
</dbReference>
<accession>W0VE48</accession>
<dbReference type="eggNOG" id="ENOG5033B4G">
    <property type="taxonomic scope" value="Bacteria"/>
</dbReference>
<proteinExistence type="predicted"/>
<sequence length="117" mass="12451">MSIAPINPVSGAAAPAGAGKKTDGKSFDAVLQEAVNGPKVPKKSAADELEAYVKMTPAQRMRADILNRLGLTEEQVAQMSPQDQEALEGKIAELTKQQIELQQQQSAARPARINISV</sequence>
<feature type="region of interest" description="Disordered" evidence="1">
    <location>
        <begin position="1"/>
        <end position="25"/>
    </location>
</feature>
<dbReference type="Proteomes" id="UP000027604">
    <property type="component" value="Chromosome I"/>
</dbReference>
<dbReference type="RefSeq" id="WP_051781308.1">
    <property type="nucleotide sequence ID" value="NZ_BCTH01000020.1"/>
</dbReference>
<organism evidence="2 3">
    <name type="scientific">Janthinobacterium agaricidamnosum NBRC 102515 = DSM 9628</name>
    <dbReference type="NCBI Taxonomy" id="1349767"/>
    <lineage>
        <taxon>Bacteria</taxon>
        <taxon>Pseudomonadati</taxon>
        <taxon>Pseudomonadota</taxon>
        <taxon>Betaproteobacteria</taxon>
        <taxon>Burkholderiales</taxon>
        <taxon>Oxalobacteraceae</taxon>
        <taxon>Janthinobacterium</taxon>
    </lineage>
</organism>
<dbReference type="STRING" id="1349767.GJA_5344"/>
<dbReference type="OrthoDB" id="8781799at2"/>
<dbReference type="PATRIC" id="fig|1349767.4.peg.1938"/>
<gene>
    <name evidence="2" type="ORF">GJA_5344</name>
</gene>
<name>W0VE48_9BURK</name>
<evidence type="ECO:0000313" key="2">
    <source>
        <dbReference type="EMBL" id="CDG85940.1"/>
    </source>
</evidence>
<dbReference type="KEGG" id="jag:GJA_5344"/>
<dbReference type="HOGENOM" id="CLU_168195_0_0_4"/>